<evidence type="ECO:0000313" key="1">
    <source>
        <dbReference type="EMBL" id="KAE8375355.1"/>
    </source>
</evidence>
<dbReference type="AlphaFoldDB" id="A0A5N7B001"/>
<proteinExistence type="predicted"/>
<dbReference type="OrthoDB" id="5304511at2759"/>
<protein>
    <submittedName>
        <fullName evidence="1">Uncharacterized protein</fullName>
    </submittedName>
</protein>
<accession>A0A5N7B001</accession>
<reference evidence="1 2" key="1">
    <citation type="submission" date="2019-04" db="EMBL/GenBank/DDBJ databases">
        <title>Friends and foes A comparative genomics studyof 23 Aspergillus species from section Flavi.</title>
        <authorList>
            <consortium name="DOE Joint Genome Institute"/>
            <person name="Kjaerbolling I."/>
            <person name="Vesth T."/>
            <person name="Frisvad J.C."/>
            <person name="Nybo J.L."/>
            <person name="Theobald S."/>
            <person name="Kildgaard S."/>
            <person name="Isbrandt T."/>
            <person name="Kuo A."/>
            <person name="Sato A."/>
            <person name="Lyhne E.K."/>
            <person name="Kogle M.E."/>
            <person name="Wiebenga A."/>
            <person name="Kun R.S."/>
            <person name="Lubbers R.J."/>
            <person name="Makela M.R."/>
            <person name="Barry K."/>
            <person name="Chovatia M."/>
            <person name="Clum A."/>
            <person name="Daum C."/>
            <person name="Haridas S."/>
            <person name="He G."/>
            <person name="LaButti K."/>
            <person name="Lipzen A."/>
            <person name="Mondo S."/>
            <person name="Riley R."/>
            <person name="Salamov A."/>
            <person name="Simmons B.A."/>
            <person name="Magnuson J.K."/>
            <person name="Henrissat B."/>
            <person name="Mortensen U.H."/>
            <person name="Larsen T.O."/>
            <person name="Devries R.P."/>
            <person name="Grigoriev I.V."/>
            <person name="Machida M."/>
            <person name="Baker S.E."/>
            <person name="Andersen M.R."/>
        </authorList>
    </citation>
    <scope>NUCLEOTIDE SEQUENCE [LARGE SCALE GENOMIC DNA]</scope>
    <source>
        <strain evidence="1 2">IBT 29228</strain>
    </source>
</reference>
<sequence>MLRPWEIEEISCVGEFYKLLMEELSDRIEEDFVIMVKEKMNSHIKGDQKHSVRAMLDWFSLWWYDESTKSSERPEHIDYLISRGMLAILKLTSASFSTVRRMIVHSGFEAGLKQSIMIGLNELDSCGGTEGDEESMQWHLAEGDSDTERFGHCNFGWLCMGYWK</sequence>
<gene>
    <name evidence="1" type="ORF">BDV26DRAFT_267984</name>
</gene>
<organism evidence="1 2">
    <name type="scientific">Aspergillus bertholletiae</name>
    <dbReference type="NCBI Taxonomy" id="1226010"/>
    <lineage>
        <taxon>Eukaryota</taxon>
        <taxon>Fungi</taxon>
        <taxon>Dikarya</taxon>
        <taxon>Ascomycota</taxon>
        <taxon>Pezizomycotina</taxon>
        <taxon>Eurotiomycetes</taxon>
        <taxon>Eurotiomycetidae</taxon>
        <taxon>Eurotiales</taxon>
        <taxon>Aspergillaceae</taxon>
        <taxon>Aspergillus</taxon>
        <taxon>Aspergillus subgen. Circumdati</taxon>
    </lineage>
</organism>
<dbReference type="EMBL" id="ML736262">
    <property type="protein sequence ID" value="KAE8375355.1"/>
    <property type="molecule type" value="Genomic_DNA"/>
</dbReference>
<evidence type="ECO:0000313" key="2">
    <source>
        <dbReference type="Proteomes" id="UP000326198"/>
    </source>
</evidence>
<keyword evidence="2" id="KW-1185">Reference proteome</keyword>
<dbReference type="Proteomes" id="UP000326198">
    <property type="component" value="Unassembled WGS sequence"/>
</dbReference>
<name>A0A5N7B001_9EURO</name>